<dbReference type="GO" id="GO:0055085">
    <property type="term" value="P:transmembrane transport"/>
    <property type="evidence" value="ECO:0007669"/>
    <property type="project" value="InterPro"/>
</dbReference>
<dbReference type="PROSITE" id="PS52015">
    <property type="entry name" value="TONB_CTD"/>
    <property type="match status" value="2"/>
</dbReference>
<dbReference type="Gene3D" id="3.30.1150.10">
    <property type="match status" value="1"/>
</dbReference>
<dbReference type="InterPro" id="IPR037682">
    <property type="entry name" value="TonB_C"/>
</dbReference>
<dbReference type="EMBL" id="CP053069">
    <property type="protein sequence ID" value="QJR09806.1"/>
    <property type="molecule type" value="Genomic_DNA"/>
</dbReference>
<protein>
    <recommendedName>
        <fullName evidence="2">TonB C-terminal domain-containing protein</fullName>
    </recommendedName>
</protein>
<reference evidence="3 4" key="1">
    <citation type="submission" date="2020-04" db="EMBL/GenBank/DDBJ databases">
        <title>Usitatibacter rugosus gen. nov., sp. nov. and Usitatibacter palustris sp. nov., novel members of Usitatibacteraceae fam. nov. within the order Nitrosomonadales isolated from soil.</title>
        <authorList>
            <person name="Huber K.J."/>
            <person name="Neumann-Schaal M."/>
            <person name="Geppert A."/>
            <person name="Luckner M."/>
            <person name="Wanner G."/>
            <person name="Overmann J."/>
        </authorList>
    </citation>
    <scope>NUCLEOTIDE SEQUENCE [LARGE SCALE GENOMIC DNA]</scope>
    <source>
        <strain evidence="3 4">0125_3</strain>
    </source>
</reference>
<dbReference type="KEGG" id="uru:DSM104443_00856"/>
<dbReference type="RefSeq" id="WP_171089817.1">
    <property type="nucleotide sequence ID" value="NZ_CP053069.1"/>
</dbReference>
<dbReference type="SUPFAM" id="SSF74653">
    <property type="entry name" value="TolA/TonB C-terminal domain"/>
    <property type="match status" value="2"/>
</dbReference>
<keyword evidence="1" id="KW-0732">Signal</keyword>
<dbReference type="AlphaFoldDB" id="A0A6M4GRV5"/>
<accession>A0A6M4GRV5</accession>
<evidence type="ECO:0000259" key="2">
    <source>
        <dbReference type="PROSITE" id="PS52015"/>
    </source>
</evidence>
<evidence type="ECO:0000313" key="4">
    <source>
        <dbReference type="Proteomes" id="UP000501534"/>
    </source>
</evidence>
<evidence type="ECO:0000256" key="1">
    <source>
        <dbReference type="SAM" id="SignalP"/>
    </source>
</evidence>
<dbReference type="Gene3D" id="3.30.2420.10">
    <property type="entry name" value="TonB"/>
    <property type="match status" value="1"/>
</dbReference>
<organism evidence="3 4">
    <name type="scientific">Usitatibacter rugosus</name>
    <dbReference type="NCBI Taxonomy" id="2732067"/>
    <lineage>
        <taxon>Bacteria</taxon>
        <taxon>Pseudomonadati</taxon>
        <taxon>Pseudomonadota</taxon>
        <taxon>Betaproteobacteria</taxon>
        <taxon>Nitrosomonadales</taxon>
        <taxon>Usitatibacteraceae</taxon>
        <taxon>Usitatibacter</taxon>
    </lineage>
</organism>
<proteinExistence type="predicted"/>
<evidence type="ECO:0000313" key="3">
    <source>
        <dbReference type="EMBL" id="QJR09806.1"/>
    </source>
</evidence>
<keyword evidence="4" id="KW-1185">Reference proteome</keyword>
<gene>
    <name evidence="3" type="ORF">DSM104443_00856</name>
</gene>
<name>A0A6M4GRV5_9PROT</name>
<dbReference type="Proteomes" id="UP000501534">
    <property type="component" value="Chromosome"/>
</dbReference>
<feature type="chain" id="PRO_5026781322" description="TonB C-terminal domain-containing protein" evidence="1">
    <location>
        <begin position="23"/>
        <end position="247"/>
    </location>
</feature>
<sequence length="247" mass="27050">MTTTQRWLTFMALAMALDAAHAQEITAAGDALAQRGLRIVSVVAPEYPPALLQRGVEATLSLEARVNRDGSIDMSTFKINGGDEAFAAAVRDVARYWLFVPPIHAYTCASVAGDLAMQVWFEVADGKPKVSVSSPVQPATDALAGKVDLRSGNEMVRRQSGTPVVYPEAAHRDRVEGDVTGVVRITNNGRVTGVEVRPGPYKVWFEPAIKRGVRSWTFAILPGFPQDRDYICVEFKWQFRLKDGMGL</sequence>
<feature type="domain" description="TonB C-terminal" evidence="2">
    <location>
        <begin position="32"/>
        <end position="130"/>
    </location>
</feature>
<feature type="domain" description="TonB C-terminal" evidence="2">
    <location>
        <begin position="151"/>
        <end position="247"/>
    </location>
</feature>
<feature type="signal peptide" evidence="1">
    <location>
        <begin position="1"/>
        <end position="22"/>
    </location>
</feature>